<evidence type="ECO:0000259" key="2">
    <source>
        <dbReference type="PROSITE" id="PS50144"/>
    </source>
</evidence>
<dbReference type="EMBL" id="LXQA010151586">
    <property type="protein sequence ID" value="MCI26147.1"/>
    <property type="molecule type" value="Genomic_DNA"/>
</dbReference>
<evidence type="ECO:0000313" key="3">
    <source>
        <dbReference type="EMBL" id="MCI26147.1"/>
    </source>
</evidence>
<accession>A0A392QQ91</accession>
<dbReference type="InterPro" id="IPR008974">
    <property type="entry name" value="TRAF-like"/>
</dbReference>
<reference evidence="3 4" key="1">
    <citation type="journal article" date="2018" name="Front. Plant Sci.">
        <title>Red Clover (Trifolium pratense) and Zigzag Clover (T. medium) - A Picture of Genomic Similarities and Differences.</title>
        <authorList>
            <person name="Dluhosova J."/>
            <person name="Istvanek J."/>
            <person name="Nedelnik J."/>
            <person name="Repkova J."/>
        </authorList>
    </citation>
    <scope>NUCLEOTIDE SEQUENCE [LARGE SCALE GENOMIC DNA]</scope>
    <source>
        <strain evidence="4">cv. 10/8</strain>
        <tissue evidence="3">Leaf</tissue>
    </source>
</reference>
<dbReference type="PROSITE" id="PS50144">
    <property type="entry name" value="MATH"/>
    <property type="match status" value="1"/>
</dbReference>
<evidence type="ECO:0000256" key="1">
    <source>
        <dbReference type="SAM" id="MobiDB-lite"/>
    </source>
</evidence>
<sequence length="68" mass="7527">MPLAKLHDPNKGFIVNDTCIVGVEACVCKSRYENPVNQTDHMEVEVPRPSPAVQGYEKDSTKDPDAEL</sequence>
<comment type="caution">
    <text evidence="3">The sequence shown here is derived from an EMBL/GenBank/DDBJ whole genome shotgun (WGS) entry which is preliminary data.</text>
</comment>
<keyword evidence="4" id="KW-1185">Reference proteome</keyword>
<proteinExistence type="predicted"/>
<keyword evidence="3" id="KW-0378">Hydrolase</keyword>
<feature type="domain" description="MATH" evidence="2">
    <location>
        <begin position="1"/>
        <end position="25"/>
    </location>
</feature>
<protein>
    <submittedName>
        <fullName evidence="3">Ubiquitin carboxyl-terminal hydrolase family protein</fullName>
    </submittedName>
</protein>
<dbReference type="Gene3D" id="2.60.210.10">
    <property type="entry name" value="Apoptosis, Tumor Necrosis Factor Receptor Associated Protein 2, Chain A"/>
    <property type="match status" value="1"/>
</dbReference>
<dbReference type="Proteomes" id="UP000265520">
    <property type="component" value="Unassembled WGS sequence"/>
</dbReference>
<name>A0A392QQ91_9FABA</name>
<feature type="compositionally biased region" description="Basic and acidic residues" evidence="1">
    <location>
        <begin position="56"/>
        <end position="68"/>
    </location>
</feature>
<dbReference type="AlphaFoldDB" id="A0A392QQ91"/>
<feature type="region of interest" description="Disordered" evidence="1">
    <location>
        <begin position="37"/>
        <end position="68"/>
    </location>
</feature>
<evidence type="ECO:0000313" key="4">
    <source>
        <dbReference type="Proteomes" id="UP000265520"/>
    </source>
</evidence>
<feature type="non-terminal residue" evidence="3">
    <location>
        <position position="68"/>
    </location>
</feature>
<dbReference type="GO" id="GO:0016787">
    <property type="term" value="F:hydrolase activity"/>
    <property type="evidence" value="ECO:0007669"/>
    <property type="project" value="UniProtKB-KW"/>
</dbReference>
<dbReference type="InterPro" id="IPR002083">
    <property type="entry name" value="MATH/TRAF_dom"/>
</dbReference>
<organism evidence="3 4">
    <name type="scientific">Trifolium medium</name>
    <dbReference type="NCBI Taxonomy" id="97028"/>
    <lineage>
        <taxon>Eukaryota</taxon>
        <taxon>Viridiplantae</taxon>
        <taxon>Streptophyta</taxon>
        <taxon>Embryophyta</taxon>
        <taxon>Tracheophyta</taxon>
        <taxon>Spermatophyta</taxon>
        <taxon>Magnoliopsida</taxon>
        <taxon>eudicotyledons</taxon>
        <taxon>Gunneridae</taxon>
        <taxon>Pentapetalae</taxon>
        <taxon>rosids</taxon>
        <taxon>fabids</taxon>
        <taxon>Fabales</taxon>
        <taxon>Fabaceae</taxon>
        <taxon>Papilionoideae</taxon>
        <taxon>50 kb inversion clade</taxon>
        <taxon>NPAAA clade</taxon>
        <taxon>Hologalegina</taxon>
        <taxon>IRL clade</taxon>
        <taxon>Trifolieae</taxon>
        <taxon>Trifolium</taxon>
    </lineage>
</organism>